<evidence type="ECO:0000256" key="1">
    <source>
        <dbReference type="SAM" id="MobiDB-lite"/>
    </source>
</evidence>
<dbReference type="Proteomes" id="UP000026960">
    <property type="component" value="Chromosome 1"/>
</dbReference>
<feature type="region of interest" description="Disordered" evidence="1">
    <location>
        <begin position="1"/>
        <end position="64"/>
    </location>
</feature>
<dbReference type="HOGENOM" id="CLU_2871509_0_0_1"/>
<reference evidence="2" key="2">
    <citation type="submission" date="2015-03" db="UniProtKB">
        <authorList>
            <consortium name="EnsemblPlants"/>
        </authorList>
    </citation>
    <scope>IDENTIFICATION</scope>
</reference>
<name>A0A0D3EMV4_9ORYZ</name>
<keyword evidence="3" id="KW-1185">Reference proteome</keyword>
<dbReference type="PaxDb" id="65489-OBART01G12480.1"/>
<dbReference type="EnsemblPlants" id="OBART01G12480.1">
    <property type="protein sequence ID" value="OBART01G12480.1"/>
    <property type="gene ID" value="OBART01G12480"/>
</dbReference>
<reference evidence="2" key="1">
    <citation type="journal article" date="2009" name="Rice">
        <title>De Novo Next Generation Sequencing of Plant Genomes.</title>
        <authorList>
            <person name="Rounsley S."/>
            <person name="Marri P.R."/>
            <person name="Yu Y."/>
            <person name="He R."/>
            <person name="Sisneros N."/>
            <person name="Goicoechea J.L."/>
            <person name="Lee S.J."/>
            <person name="Angelova A."/>
            <person name="Kudrna D."/>
            <person name="Luo M."/>
            <person name="Affourtit J."/>
            <person name="Desany B."/>
            <person name="Knight J."/>
            <person name="Niazi F."/>
            <person name="Egholm M."/>
            <person name="Wing R.A."/>
        </authorList>
    </citation>
    <scope>NUCLEOTIDE SEQUENCE [LARGE SCALE GENOMIC DNA]</scope>
    <source>
        <strain evidence="2">cv. IRGC 105608</strain>
    </source>
</reference>
<sequence>MVHDAAGVDDTLRASSSGAPVGVLLERQANECEEDNSTDESEWMSVVSQTRGCDRQGDNVQASQ</sequence>
<evidence type="ECO:0000313" key="3">
    <source>
        <dbReference type="Proteomes" id="UP000026960"/>
    </source>
</evidence>
<proteinExistence type="predicted"/>
<dbReference type="Gramene" id="OBART01G12480.1">
    <property type="protein sequence ID" value="OBART01G12480.1"/>
    <property type="gene ID" value="OBART01G12480"/>
</dbReference>
<protein>
    <submittedName>
        <fullName evidence="2">Uncharacterized protein</fullName>
    </submittedName>
</protein>
<accession>A0A0D3EMV4</accession>
<evidence type="ECO:0000313" key="2">
    <source>
        <dbReference type="EnsemblPlants" id="OBART01G12480.1"/>
    </source>
</evidence>
<feature type="compositionally biased region" description="Acidic residues" evidence="1">
    <location>
        <begin position="31"/>
        <end position="42"/>
    </location>
</feature>
<dbReference type="AlphaFoldDB" id="A0A0D3EMV4"/>
<organism evidence="2">
    <name type="scientific">Oryza barthii</name>
    <dbReference type="NCBI Taxonomy" id="65489"/>
    <lineage>
        <taxon>Eukaryota</taxon>
        <taxon>Viridiplantae</taxon>
        <taxon>Streptophyta</taxon>
        <taxon>Embryophyta</taxon>
        <taxon>Tracheophyta</taxon>
        <taxon>Spermatophyta</taxon>
        <taxon>Magnoliopsida</taxon>
        <taxon>Liliopsida</taxon>
        <taxon>Poales</taxon>
        <taxon>Poaceae</taxon>
        <taxon>BOP clade</taxon>
        <taxon>Oryzoideae</taxon>
        <taxon>Oryzeae</taxon>
        <taxon>Oryzinae</taxon>
        <taxon>Oryza</taxon>
    </lineage>
</organism>